<evidence type="ECO:0008006" key="4">
    <source>
        <dbReference type="Google" id="ProtNLM"/>
    </source>
</evidence>
<organism evidence="2 3">
    <name type="scientific">Aspergillus tanneri</name>
    <dbReference type="NCBI Taxonomy" id="1220188"/>
    <lineage>
        <taxon>Eukaryota</taxon>
        <taxon>Fungi</taxon>
        <taxon>Dikarya</taxon>
        <taxon>Ascomycota</taxon>
        <taxon>Pezizomycotina</taxon>
        <taxon>Eurotiomycetes</taxon>
        <taxon>Eurotiomycetidae</taxon>
        <taxon>Eurotiales</taxon>
        <taxon>Aspergillaceae</taxon>
        <taxon>Aspergillus</taxon>
        <taxon>Aspergillus subgen. Circumdati</taxon>
    </lineage>
</organism>
<protein>
    <recommendedName>
        <fullName evidence="4">Secreted protein</fullName>
    </recommendedName>
</protein>
<name>A0A4S3J3W1_9EURO</name>
<comment type="caution">
    <text evidence="2">The sequence shown here is derived from an EMBL/GenBank/DDBJ whole genome shotgun (WGS) entry which is preliminary data.</text>
</comment>
<gene>
    <name evidence="2" type="ORF">EYZ11_011013</name>
</gene>
<keyword evidence="3" id="KW-1185">Reference proteome</keyword>
<keyword evidence="1" id="KW-0732">Signal</keyword>
<reference evidence="2 3" key="1">
    <citation type="submission" date="2019-03" db="EMBL/GenBank/DDBJ databases">
        <title>The genome sequence of a newly discovered highly antifungal drug resistant Aspergillus species, Aspergillus tanneri NIH 1004.</title>
        <authorList>
            <person name="Mounaud S."/>
            <person name="Singh I."/>
            <person name="Joardar V."/>
            <person name="Pakala S."/>
            <person name="Pakala S."/>
            <person name="Venepally P."/>
            <person name="Hoover J."/>
            <person name="Nierman W."/>
            <person name="Chung J."/>
            <person name="Losada L."/>
        </authorList>
    </citation>
    <scope>NUCLEOTIDE SEQUENCE [LARGE SCALE GENOMIC DNA]</scope>
    <source>
        <strain evidence="2 3">NIH1004</strain>
    </source>
</reference>
<proteinExistence type="predicted"/>
<evidence type="ECO:0000313" key="3">
    <source>
        <dbReference type="Proteomes" id="UP000308092"/>
    </source>
</evidence>
<feature type="chain" id="PRO_5020584176" description="Secreted protein" evidence="1">
    <location>
        <begin position="17"/>
        <end position="63"/>
    </location>
</feature>
<feature type="signal peptide" evidence="1">
    <location>
        <begin position="1"/>
        <end position="16"/>
    </location>
</feature>
<sequence>MVAVILLAVSAGDAGGIFAPLTWHCTLCASFEAVNIRQVIKQPLFQIEGYVASAGIFHPSADS</sequence>
<dbReference type="EMBL" id="SOSA01000639">
    <property type="protein sequence ID" value="THC89546.1"/>
    <property type="molecule type" value="Genomic_DNA"/>
</dbReference>
<accession>A0A4S3J3W1</accession>
<dbReference type="VEuPathDB" id="FungiDB:EYZ11_011013"/>
<evidence type="ECO:0000313" key="2">
    <source>
        <dbReference type="EMBL" id="THC89546.1"/>
    </source>
</evidence>
<dbReference type="AlphaFoldDB" id="A0A4S3J3W1"/>
<evidence type="ECO:0000256" key="1">
    <source>
        <dbReference type="SAM" id="SignalP"/>
    </source>
</evidence>
<dbReference type="Proteomes" id="UP000308092">
    <property type="component" value="Unassembled WGS sequence"/>
</dbReference>